<evidence type="ECO:0000313" key="2">
    <source>
        <dbReference type="EMBL" id="UWL62292.1"/>
    </source>
</evidence>
<name>A0ABY5UIW7_9HYPH</name>
<evidence type="ECO:0008006" key="4">
    <source>
        <dbReference type="Google" id="ProtNLM"/>
    </source>
</evidence>
<dbReference type="Proteomes" id="UP001058739">
    <property type="component" value="Chromosome 02"/>
</dbReference>
<keyword evidence="3" id="KW-1185">Reference proteome</keyword>
<evidence type="ECO:0000313" key="3">
    <source>
        <dbReference type="Proteomes" id="UP001058739"/>
    </source>
</evidence>
<protein>
    <recommendedName>
        <fullName evidence="4">Virion structural protein</fullName>
    </recommendedName>
</protein>
<gene>
    <name evidence="2" type="ORF">NIK97_12125</name>
</gene>
<feature type="region of interest" description="Disordered" evidence="1">
    <location>
        <begin position="369"/>
        <end position="397"/>
    </location>
</feature>
<sequence length="530" mass="57889">MGLFFMGWKAGVGSVLKVLKYDGDDPLTLANSAYNRFYFNSETQNLSYIWDKFNFATGSNPAVYPGSTGVNGNLYVIEGSSPSQARRALAVQTVSGTDHFLFYEIFARFPDMPIVPIYEAKLMDSAGRVRVGYINSPSGNRDRVQTVRAYNSDICYATPGATGPGGNNIRGFRSIHPDLGYTGWVGRINNNESPYFSGLTNTDSGGYYRALTCQWDLPANNAAIPTPDATPVAGQDMLRINPSVAILTRRGFTVDAATPRQCIFTSTRVPNMCVMMGQTPLIAANSSIYVPRTTDFPLHETMFVDTIIALQGLDFTIPAVDKTANKTGRQMRVYYKIDPNGITFSVEGDYAVYVRYMVYATNTDGFSSGNGNTIRELPNGGVQIKRPGSSDTNPKGNDILVDTRFPSVRVMQEGWIPASSFSTGNVVDGQYGSHAAIVNFDGSGQFVFPKVMCNWPERITQGFHQYLRPPATNAWSPSNQSCVTVVEANRIVIHISPGAHSDIDTSTGGFLDNLPDPIGVRYYILSATTL</sequence>
<dbReference type="EMBL" id="CP099968">
    <property type="protein sequence ID" value="UWL62292.1"/>
    <property type="molecule type" value="Genomic_DNA"/>
</dbReference>
<accession>A0ABY5UIW7</accession>
<organism evidence="2 3">
    <name type="scientific">Brucella pseudintermedia</name>
    <dbReference type="NCBI Taxonomy" id="370111"/>
    <lineage>
        <taxon>Bacteria</taxon>
        <taxon>Pseudomonadati</taxon>
        <taxon>Pseudomonadota</taxon>
        <taxon>Alphaproteobacteria</taxon>
        <taxon>Hyphomicrobiales</taxon>
        <taxon>Brucellaceae</taxon>
        <taxon>Brucella/Ochrobactrum group</taxon>
        <taxon>Brucella</taxon>
    </lineage>
</organism>
<reference evidence="2" key="1">
    <citation type="submission" date="2022-06" db="EMBL/GenBank/DDBJ databases">
        <title>Complete Genome Sequence of Deoxynivalenol-bioadsorption Ochrobactrum pseudintermedium ASAG-D25.</title>
        <authorList>
            <person name="Wang N."/>
        </authorList>
    </citation>
    <scope>NUCLEOTIDE SEQUENCE</scope>
    <source>
        <strain evidence="2">ASAG-D25</strain>
    </source>
</reference>
<proteinExistence type="predicted"/>
<evidence type="ECO:0000256" key="1">
    <source>
        <dbReference type="SAM" id="MobiDB-lite"/>
    </source>
</evidence>
<dbReference type="RefSeq" id="WP_259698246.1">
    <property type="nucleotide sequence ID" value="NZ_CP099968.1"/>
</dbReference>